<evidence type="ECO:0000256" key="6">
    <source>
        <dbReference type="SAM" id="SignalP"/>
    </source>
</evidence>
<feature type="binding site" evidence="3">
    <location>
        <position position="195"/>
    </location>
    <ligand>
        <name>Cu cation</name>
        <dbReference type="ChEBI" id="CHEBI:23378"/>
    </ligand>
</feature>
<feature type="domain" description="Thioredoxin" evidence="7">
    <location>
        <begin position="151"/>
        <end position="317"/>
    </location>
</feature>
<comment type="similarity">
    <text evidence="1">Belongs to the SCO1/2 family.</text>
</comment>
<keyword evidence="2 3" id="KW-0186">Copper</keyword>
<dbReference type="Gene3D" id="3.40.30.10">
    <property type="entry name" value="Glutaredoxin"/>
    <property type="match status" value="1"/>
</dbReference>
<dbReference type="SUPFAM" id="SSF52833">
    <property type="entry name" value="Thioredoxin-like"/>
    <property type="match status" value="1"/>
</dbReference>
<comment type="caution">
    <text evidence="8">The sequence shown here is derived from an EMBL/GenBank/DDBJ whole genome shotgun (WGS) entry which is preliminary data.</text>
</comment>
<feature type="signal peptide" evidence="6">
    <location>
        <begin position="1"/>
        <end position="29"/>
    </location>
</feature>
<evidence type="ECO:0000256" key="4">
    <source>
        <dbReference type="PIRSR" id="PIRSR603782-2"/>
    </source>
</evidence>
<dbReference type="InterPro" id="IPR003782">
    <property type="entry name" value="SCO1/SenC"/>
</dbReference>
<dbReference type="PANTHER" id="PTHR12151:SF25">
    <property type="entry name" value="LINALOOL DEHYDRATASE_ISOMERASE DOMAIN-CONTAINING PROTEIN"/>
    <property type="match status" value="1"/>
</dbReference>
<dbReference type="Gene3D" id="2.40.50.320">
    <property type="entry name" value="Copper binding periplasmic protein CusF"/>
    <property type="match status" value="1"/>
</dbReference>
<dbReference type="InterPro" id="IPR021647">
    <property type="entry name" value="CusF_Ec"/>
</dbReference>
<feature type="compositionally biased region" description="Pro residues" evidence="5">
    <location>
        <begin position="30"/>
        <end position="43"/>
    </location>
</feature>
<keyword evidence="3" id="KW-0479">Metal-binding</keyword>
<evidence type="ECO:0000313" key="9">
    <source>
        <dbReference type="Proteomes" id="UP000280296"/>
    </source>
</evidence>
<keyword evidence="6" id="KW-0732">Signal</keyword>
<dbReference type="Proteomes" id="UP000280296">
    <property type="component" value="Unassembled WGS sequence"/>
</dbReference>
<evidence type="ECO:0000313" key="8">
    <source>
        <dbReference type="EMBL" id="RUL87748.1"/>
    </source>
</evidence>
<keyword evidence="4" id="KW-1015">Disulfide bond</keyword>
<feature type="chain" id="PRO_5019068438" evidence="6">
    <location>
        <begin position="30"/>
        <end position="317"/>
    </location>
</feature>
<name>A0A432MKY7_9BACT</name>
<dbReference type="GO" id="GO:0046872">
    <property type="term" value="F:metal ion binding"/>
    <property type="evidence" value="ECO:0007669"/>
    <property type="project" value="UniProtKB-KW"/>
</dbReference>
<dbReference type="PROSITE" id="PS51352">
    <property type="entry name" value="THIOREDOXIN_2"/>
    <property type="match status" value="1"/>
</dbReference>
<feature type="region of interest" description="Disordered" evidence="5">
    <location>
        <begin position="24"/>
        <end position="45"/>
    </location>
</feature>
<sequence length="317" mass="34118">MPSPNGSIRTLTRLALAALPLATGCDATAPRPPEAASPTPETPEPGEVATFSFEGVVRHVDPDSGVVSIDHEDIPGLMPAMLMDFHPEDRALLEDTVVDDEVVGTLRVEYGDRGEVTALDLVDLVVSRPAPPRPPGAEPGSVSPPGLPPRLEPGQLVPDFEVTTQQGEPLRLSDLRGKVVVLTFVFTRCPDPNFCPLMDAKFAQLADRVARSPERTERVRLLSVSFDPEHDTPEVLASHARRVGADPPLWTYAVASHEELAKVSWPLGLSYGPDGAAIRHTLSTAVIAPDGTLARLEEGNSWTPADLDGEIRRLLDR</sequence>
<evidence type="ECO:0000259" key="7">
    <source>
        <dbReference type="PROSITE" id="PS51352"/>
    </source>
</evidence>
<reference evidence="8 9" key="2">
    <citation type="submission" date="2019-01" db="EMBL/GenBank/DDBJ databases">
        <title>Tautonia sociabilis, a novel thermotolerant planctomycete of Isosphaeraceae family, isolated from a 4000 m deep subterranean habitat.</title>
        <authorList>
            <person name="Kovaleva O.L."/>
            <person name="Elcheninov A.G."/>
            <person name="Van Heerden E."/>
            <person name="Toshchakov S.V."/>
            <person name="Novikov A."/>
            <person name="Bonch-Osmolovskaya E.A."/>
            <person name="Kublanov I.V."/>
        </authorList>
    </citation>
    <scope>NUCLEOTIDE SEQUENCE [LARGE SCALE GENOMIC DNA]</scope>
    <source>
        <strain evidence="8 9">GM2012</strain>
    </source>
</reference>
<feature type="disulfide bond" description="Redox-active" evidence="4">
    <location>
        <begin position="189"/>
        <end position="195"/>
    </location>
</feature>
<dbReference type="RefSeq" id="WP_126725235.1">
    <property type="nucleotide sequence ID" value="NZ_RYZH01000017.1"/>
</dbReference>
<accession>A0A432MKY7</accession>
<dbReference type="InterPro" id="IPR042230">
    <property type="entry name" value="CusF_sf"/>
</dbReference>
<protein>
    <submittedName>
        <fullName evidence="8">Redoxin domain-containing protein</fullName>
    </submittedName>
</protein>
<proteinExistence type="inferred from homology"/>
<evidence type="ECO:0000256" key="3">
    <source>
        <dbReference type="PIRSR" id="PIRSR603782-1"/>
    </source>
</evidence>
<evidence type="ECO:0000256" key="1">
    <source>
        <dbReference type="ARBA" id="ARBA00010996"/>
    </source>
</evidence>
<feature type="region of interest" description="Disordered" evidence="5">
    <location>
        <begin position="129"/>
        <end position="154"/>
    </location>
</feature>
<dbReference type="InterPro" id="IPR013766">
    <property type="entry name" value="Thioredoxin_domain"/>
</dbReference>
<organism evidence="8 9">
    <name type="scientific">Tautonia sociabilis</name>
    <dbReference type="NCBI Taxonomy" id="2080755"/>
    <lineage>
        <taxon>Bacteria</taxon>
        <taxon>Pseudomonadati</taxon>
        <taxon>Planctomycetota</taxon>
        <taxon>Planctomycetia</taxon>
        <taxon>Isosphaerales</taxon>
        <taxon>Isosphaeraceae</taxon>
        <taxon>Tautonia</taxon>
    </lineage>
</organism>
<dbReference type="Pfam" id="PF02630">
    <property type="entry name" value="SCO1-SenC"/>
    <property type="match status" value="1"/>
</dbReference>
<dbReference type="CDD" id="cd02968">
    <property type="entry name" value="SCO"/>
    <property type="match status" value="1"/>
</dbReference>
<dbReference type="EMBL" id="RYZH01000017">
    <property type="protein sequence ID" value="RUL87748.1"/>
    <property type="molecule type" value="Genomic_DNA"/>
</dbReference>
<keyword evidence="9" id="KW-1185">Reference proteome</keyword>
<dbReference type="OrthoDB" id="9811998at2"/>
<dbReference type="PANTHER" id="PTHR12151">
    <property type="entry name" value="ELECTRON TRANSPORT PROTIN SCO1/SENC FAMILY MEMBER"/>
    <property type="match status" value="1"/>
</dbReference>
<evidence type="ECO:0000256" key="2">
    <source>
        <dbReference type="ARBA" id="ARBA00023008"/>
    </source>
</evidence>
<dbReference type="Pfam" id="PF11604">
    <property type="entry name" value="CusF_Ec"/>
    <property type="match status" value="1"/>
</dbReference>
<dbReference type="AlphaFoldDB" id="A0A432MKY7"/>
<evidence type="ECO:0000256" key="5">
    <source>
        <dbReference type="SAM" id="MobiDB-lite"/>
    </source>
</evidence>
<dbReference type="InterPro" id="IPR036249">
    <property type="entry name" value="Thioredoxin-like_sf"/>
</dbReference>
<feature type="binding site" evidence="3">
    <location>
        <position position="189"/>
    </location>
    <ligand>
        <name>Cu cation</name>
        <dbReference type="ChEBI" id="CHEBI:23378"/>
    </ligand>
</feature>
<gene>
    <name evidence="8" type="ORF">TsocGM_10310</name>
</gene>
<reference evidence="8 9" key="1">
    <citation type="submission" date="2018-12" db="EMBL/GenBank/DDBJ databases">
        <authorList>
            <person name="Toschakov S.V."/>
        </authorList>
    </citation>
    <scope>NUCLEOTIDE SEQUENCE [LARGE SCALE GENOMIC DNA]</scope>
    <source>
        <strain evidence="8 9">GM2012</strain>
    </source>
</reference>